<evidence type="ECO:0000313" key="2">
    <source>
        <dbReference type="Proteomes" id="UP000620327"/>
    </source>
</evidence>
<sequence length="402" mass="45394">MGKKIFEVYLAKEDVPNNEAYAKLDLPASLWELWDALDKVRLQTDDILYMEIEDYDAFEYLSPHLDGLDISLNELNDLAALLSALDEVQEVAFEGLFSIEVQRKVNANGGVITLQDLRDLAVSAKTDCYHVVEAADDAQLGRFYAENEFIPELDGISNEVFEMLDFAGIGRMMRCSENGVFVDSLYVLRDGELTTVPPCPKELPEKPEYLFRLTLGLHPDIGDERTVTLELPASEKELEDAQERLGTLQWENTVVLDYDGIIPNAAIFADLPMEIEAFNEFAKAVKDIPVRQVQLPKLKALLEQFEVQDIGTAILLAEHLDDYILTPELSSPQETAVDQLHFMTDDHSVELLISHVNLYAYGCDIIKEDNAVLSPYGLLHRADYQPMLSPVQQSQEMEMKMK</sequence>
<organism evidence="1 2">
    <name type="scientific">Dysosmobacter segnis</name>
    <dbReference type="NCBI Taxonomy" id="2763042"/>
    <lineage>
        <taxon>Bacteria</taxon>
        <taxon>Bacillati</taxon>
        <taxon>Bacillota</taxon>
        <taxon>Clostridia</taxon>
        <taxon>Eubacteriales</taxon>
        <taxon>Oscillospiraceae</taxon>
        <taxon>Dysosmobacter</taxon>
    </lineage>
</organism>
<proteinExistence type="predicted"/>
<reference evidence="1" key="1">
    <citation type="submission" date="2020-08" db="EMBL/GenBank/DDBJ databases">
        <title>Genome public.</title>
        <authorList>
            <person name="Liu C."/>
            <person name="Sun Q."/>
        </authorList>
    </citation>
    <scope>NUCLEOTIDE SEQUENCE</scope>
    <source>
        <strain evidence="1">BX15</strain>
    </source>
</reference>
<dbReference type="Proteomes" id="UP000620327">
    <property type="component" value="Unassembled WGS sequence"/>
</dbReference>
<evidence type="ECO:0008006" key="3">
    <source>
        <dbReference type="Google" id="ProtNLM"/>
    </source>
</evidence>
<name>A0A923MLL3_9FIRM</name>
<keyword evidence="2" id="KW-1185">Reference proteome</keyword>
<comment type="caution">
    <text evidence="1">The sequence shown here is derived from an EMBL/GenBank/DDBJ whole genome shotgun (WGS) entry which is preliminary data.</text>
</comment>
<dbReference type="EMBL" id="JACOQI010000036">
    <property type="protein sequence ID" value="MBC5772171.1"/>
    <property type="molecule type" value="Genomic_DNA"/>
</dbReference>
<protein>
    <recommendedName>
        <fullName evidence="3">Antirestriction protein (ArdA)</fullName>
    </recommendedName>
</protein>
<evidence type="ECO:0000313" key="1">
    <source>
        <dbReference type="EMBL" id="MBC5772171.1"/>
    </source>
</evidence>
<dbReference type="RefSeq" id="WP_187016311.1">
    <property type="nucleotide sequence ID" value="NZ_JACOQI010000036.1"/>
</dbReference>
<gene>
    <name evidence="1" type="ORF">H8Z83_17965</name>
</gene>
<dbReference type="AlphaFoldDB" id="A0A923MLL3"/>
<accession>A0A923MLL3</accession>